<dbReference type="GeneID" id="90001757"/>
<dbReference type="EMBL" id="JAVHJV010000011">
    <property type="protein sequence ID" value="KAK5939005.1"/>
    <property type="molecule type" value="Genomic_DNA"/>
</dbReference>
<reference evidence="1 2" key="1">
    <citation type="journal article" date="2023" name="Res Sq">
        <title>Genomic and morphological characterization of Knufia obscura isolated from the Mars 2020 spacecraft assembly facility.</title>
        <authorList>
            <person name="Chander A.M."/>
            <person name="Teixeira M.M."/>
            <person name="Singh N.K."/>
            <person name="Williams M.P."/>
            <person name="Parker C.W."/>
            <person name="Leo P."/>
            <person name="Stajich J.E."/>
            <person name="Torok T."/>
            <person name="Tighe S."/>
            <person name="Mason C.E."/>
            <person name="Venkateswaran K."/>
        </authorList>
    </citation>
    <scope>NUCLEOTIDE SEQUENCE [LARGE SCALE GENOMIC DNA]</scope>
    <source>
        <strain evidence="1 2">CCFEE 5817</strain>
    </source>
</reference>
<gene>
    <name evidence="1" type="ORF">PMZ80_008308</name>
</gene>
<evidence type="ECO:0000313" key="2">
    <source>
        <dbReference type="Proteomes" id="UP001334248"/>
    </source>
</evidence>
<comment type="caution">
    <text evidence="1">The sequence shown here is derived from an EMBL/GenBank/DDBJ whole genome shotgun (WGS) entry which is preliminary data.</text>
</comment>
<evidence type="ECO:0008006" key="3">
    <source>
        <dbReference type="Google" id="ProtNLM"/>
    </source>
</evidence>
<dbReference type="Proteomes" id="UP001334248">
    <property type="component" value="Unassembled WGS sequence"/>
</dbReference>
<proteinExistence type="predicted"/>
<name>A0ABR0RFH1_9EURO</name>
<keyword evidence="2" id="KW-1185">Reference proteome</keyword>
<sequence>MTRKERTAWRREQKFALAHRVEINDEAMVSGKSLLSLPTEIRDKIFDHLVLHGGEIVVTKKSCLWSLASRSHIFKLREVCRSFRHHIDSHVYRTSHVQFKTKEAVKLWAEEFPDRLNCMRRATFSQKSFCPTVLAPASSFRDLRHLTVRGLDLYGWIVWRPFTEFAEYVKAQPLVEYNPYQLAKWRLVEMVIEALPQFREGVVLPGDPYKWRDPYLTFLTQDSKTSAPYDATIVDAALVTSVIDQVIMQMRDGRCEPSYPEPGRENYTSFEDFVKRGLGRGRLLEREEQNPQSILSF</sequence>
<accession>A0ABR0RFH1</accession>
<dbReference type="RefSeq" id="XP_064727095.1">
    <property type="nucleotide sequence ID" value="XM_064876708.1"/>
</dbReference>
<evidence type="ECO:0000313" key="1">
    <source>
        <dbReference type="EMBL" id="KAK5939005.1"/>
    </source>
</evidence>
<protein>
    <recommendedName>
        <fullName evidence="3">F-box domain-containing protein</fullName>
    </recommendedName>
</protein>
<organism evidence="1 2">
    <name type="scientific">Knufia obscura</name>
    <dbReference type="NCBI Taxonomy" id="1635080"/>
    <lineage>
        <taxon>Eukaryota</taxon>
        <taxon>Fungi</taxon>
        <taxon>Dikarya</taxon>
        <taxon>Ascomycota</taxon>
        <taxon>Pezizomycotina</taxon>
        <taxon>Eurotiomycetes</taxon>
        <taxon>Chaetothyriomycetidae</taxon>
        <taxon>Chaetothyriales</taxon>
        <taxon>Trichomeriaceae</taxon>
        <taxon>Knufia</taxon>
    </lineage>
</organism>